<dbReference type="SUPFAM" id="SSF56112">
    <property type="entry name" value="Protein kinase-like (PK-like)"/>
    <property type="match status" value="1"/>
</dbReference>
<reference evidence="2 3" key="1">
    <citation type="submission" date="2018-02" db="EMBL/GenBank/DDBJ databases">
        <title>Genomic Encyclopedia of Archaeal and Bacterial Type Strains, Phase II (KMG-II): from individual species to whole genera.</title>
        <authorList>
            <person name="Goeker M."/>
        </authorList>
    </citation>
    <scope>NUCLEOTIDE SEQUENCE [LARGE SCALE GENOMIC DNA]</scope>
    <source>
        <strain evidence="2 3">YU 961-1</strain>
    </source>
</reference>
<gene>
    <name evidence="2" type="ORF">CLV40_11845</name>
</gene>
<dbReference type="InterPro" id="IPR002575">
    <property type="entry name" value="Aminoglycoside_PTrfase"/>
</dbReference>
<comment type="caution">
    <text evidence="2">The sequence shown here is derived from an EMBL/GenBank/DDBJ whole genome shotgun (WGS) entry which is preliminary data.</text>
</comment>
<dbReference type="Gene3D" id="3.90.1200.10">
    <property type="match status" value="1"/>
</dbReference>
<dbReference type="Proteomes" id="UP000239203">
    <property type="component" value="Unassembled WGS sequence"/>
</dbReference>
<proteinExistence type="predicted"/>
<dbReference type="EMBL" id="PTIX01000018">
    <property type="protein sequence ID" value="PPK64655.1"/>
    <property type="molecule type" value="Genomic_DNA"/>
</dbReference>
<evidence type="ECO:0000259" key="1">
    <source>
        <dbReference type="Pfam" id="PF01636"/>
    </source>
</evidence>
<dbReference type="AlphaFoldDB" id="A0A2S6GHH1"/>
<dbReference type="Pfam" id="PF01636">
    <property type="entry name" value="APH"/>
    <property type="match status" value="1"/>
</dbReference>
<name>A0A2S6GHH1_9PSEU</name>
<dbReference type="InterPro" id="IPR011009">
    <property type="entry name" value="Kinase-like_dom_sf"/>
</dbReference>
<feature type="domain" description="Aminoglycoside phosphotransferase" evidence="1">
    <location>
        <begin position="80"/>
        <end position="242"/>
    </location>
</feature>
<dbReference type="OrthoDB" id="2570531at2"/>
<protein>
    <submittedName>
        <fullName evidence="2">Phosphotransferase family enzyme</fullName>
    </submittedName>
</protein>
<keyword evidence="2" id="KW-0808">Transferase</keyword>
<evidence type="ECO:0000313" key="3">
    <source>
        <dbReference type="Proteomes" id="UP000239203"/>
    </source>
</evidence>
<sequence>MTTRREWNDLPVQVRHAVEERTGPVLKAESATSGRNSELAATLRTPQGPIFCKGITTASSLSVMHHNEISASPFLPGEIAPRLLWHVETGGWLLLGFEHVTGQHANLTPGSPDIPLVADAVNAIARVPVPSETAGRRAMAAQWTRALKSEIHADPPEKASAWSTDNADKLTHWAARAPEHMDGTTLIHTDLNPANFLVADTTRVIDWAWWRTGAAWIDPAFVLIRLIAAGHTPAQAEEWANRTPGFQAASPDALTAFAASVLRLWERKFATTDATAAARAWARHRLG</sequence>
<keyword evidence="3" id="KW-1185">Reference proteome</keyword>
<accession>A0A2S6GHH1</accession>
<evidence type="ECO:0000313" key="2">
    <source>
        <dbReference type="EMBL" id="PPK64655.1"/>
    </source>
</evidence>
<organism evidence="2 3">
    <name type="scientific">Actinokineospora auranticolor</name>
    <dbReference type="NCBI Taxonomy" id="155976"/>
    <lineage>
        <taxon>Bacteria</taxon>
        <taxon>Bacillati</taxon>
        <taxon>Actinomycetota</taxon>
        <taxon>Actinomycetes</taxon>
        <taxon>Pseudonocardiales</taxon>
        <taxon>Pseudonocardiaceae</taxon>
        <taxon>Actinokineospora</taxon>
    </lineage>
</organism>
<dbReference type="GO" id="GO:0016740">
    <property type="term" value="F:transferase activity"/>
    <property type="evidence" value="ECO:0007669"/>
    <property type="project" value="UniProtKB-KW"/>
</dbReference>